<evidence type="ECO:0000259" key="12">
    <source>
        <dbReference type="PROSITE" id="PS50057"/>
    </source>
</evidence>
<dbReference type="InterPro" id="IPR037438">
    <property type="entry name" value="Talin1/2-RS"/>
</dbReference>
<evidence type="ECO:0000256" key="2">
    <source>
        <dbReference type="ARBA" id="ARBA00004246"/>
    </source>
</evidence>
<comment type="caution">
    <text evidence="14">The sequence shown here is derived from an EMBL/GenBank/DDBJ whole genome shotgun (WGS) entry which is preliminary data.</text>
</comment>
<evidence type="ECO:0000256" key="3">
    <source>
        <dbReference type="ARBA" id="ARBA00004413"/>
    </source>
</evidence>
<protein>
    <recommendedName>
        <fullName evidence="15">Talin-1</fullName>
    </recommendedName>
</protein>
<dbReference type="Gene3D" id="3.10.20.90">
    <property type="entry name" value="Phosphatidylinositol 3-kinase Catalytic Subunit, Chain A, domain 1"/>
    <property type="match status" value="2"/>
</dbReference>
<dbReference type="GO" id="GO:0005737">
    <property type="term" value="C:cytoplasm"/>
    <property type="evidence" value="ECO:0007669"/>
    <property type="project" value="TreeGrafter"/>
</dbReference>
<sequence>MAALSLKICIVEKKVTKTMQFNPSTSVYDACKFIREKISEANLGDAKDYGLFLADEDVKKGVWLEPGRNLDYYILRNGDLLEYKKKLRTLRVRMLDGTLKTLLVDDSQPVANLMVVICTKIGITNHDEYSLVRENIEDELENKPNFGTLTLKRRKEEKEKDVKLEQLRKKLKTDDEVNWIDPSKTLREQGVDESETVLLRRKFFFSDQNIDSRDPVQLNLLYVQARDAILDGTHPVTQEKACEFAGIQCQIQFGDHVETKHRPGFLDLKEFLPQSYVKVKGIEKKVFAEHKKHQGLSELDAKVLYTKTARALKTYGVAFFLVKEKMKGKNKLAPRLLGVTKDSVLRLDEKTKEILKTWPLTTVKRWGASPNTFTLDFGDYSDEYYSVQTTEAEQIQQLIAGYIDIILKKKKAKDHFGIEGDEGSTMVEDTVSPQKANYLQHETSKVGKVNTESVAKPAIMRAGAEGARHYGTGHMGGAQYTTVSGQLHLAHSPSTLQQTKVTDVLSEPQRALLSTISAGHEVIVTAEKELVTKFTIPRLGTDPASVKWKEATLDTNKQNVSSQIAAMNAATAQVVTLTSGTEEVDHTAVGAAITTIASNLPEMTKGVRMIAALMEDTGNGEKLLEAARQLCHAFSDLLKAAEPEAKEPRQNLLTAASRVGEASHQVLTTIGEDTEDNKELQDILLGLAKAVANTTAALVLKAKNIAATCEDPNVQNKVISAATQCALATSQLVACSKVVAPTLQSPACQEQLMVAVKEVAKAVEDLVAICNEATTDENLLKELSAAAAEVTRTLNDLLNHIRSASRERVRESVQESAVETILISTDRLLASSGDSAEMVRQARILGEATAQLIQAIKGEAEKQPDSEIQRRLLAAAKVLADATTRMVEAARLCASNPNDIHRQNTLRRAVEDLRIATTQAATPALRRKLLTRLEAAAKQAASASIQCITAAQNAGQSNQSGASQEELLIDCRALADALPRLAEGVKGSLADPDNPSAQLNLINASEQFLQPGARVVQSARAVLPTVSDQASALQLSNNSQQLATSLNDLRTAIDKAREVCGGMDNEALTSASQLIQSLKVELEAFYKAAMRNDLRPLPGETAEDAALQLGATSKNVRSSMAQLQTAAAQQNENYTGHAAQETASSLRDLTNAVRGVAATSKDKQLQSRIIQSADNVMDKSLHLIEEARLALQTGERVHSHELTNISKDISIALNQCVNCLPGQRDVDEVICNIDDTAQILTMNEFPQSSKSYGELQQELNVAAANLNDASTEVVTSVRSPAQLAQSSKQFGNAFSDLMGVSMEMAGQTKDSDIRSQMVVSLKNVSIVSSKLLSTAKTVASNPTAPNAKNQLASAARAVTDSINYLVDVCTSAAPGQKECDNAIRNIQAMRPLLDNTTEPISDSTYFECLDTVMAKSKSLGDGMTGIANHAKKSEHEQFGEAVKGVSGSICGLIEAAAQAAYLVGVSDPSSIAGRPGLLDQNQLARASQAIQTACQDLVNPTSNQQQVLSAATVIAKHTSALCNACRLASSKTTNPVAKRHFVQSAKDVANSTSNLVKEIKILDQNYSETNRENTGRATKPLLEAVDNLCTFASSPEFVTQPAKISLAARAAQEPITSAGHAIIDGSCSMVKAAKSLAVSPRDPPTWQLLANHSKSVSDSIKKLVSSIRDKAPGQNECDSAIETLTALMKELDQTAMLSVSQNLAPRRENTLQGFTDQVQTAVNEIGEKLPALKTAAKYQAENVGHAVTQFIQYFEPLVKNAIGAASNIIHSQPQMVLLDQTKTLTECATQLVCATKEGGGNPKAVNIHPDIDDSVEATREALQDLNVTLEHLSTQAGVITGLLDTISRSMTRVTDNRSSTIGVDQIDSFVDYQTRMVARSKEIARLAQEMVNKSNSDPEKLGQLSVDLTKNYAQLANDSIGAASSTSNVDVSTRIRSGIQMLGKGCLDLVKAGNNCQIAPLGDQYAQRDVAEAAKHVSERVSQILAALQAGSRGTQACINAASTVSGIIGDLDTTIMFATAGTLHAENENDTFADHRENILKTAKALVEDTKTLVAGAASSQEQLAVAAQNAVSTIVQLAEVVKFGAASLGSNNPEAQVMLINAVKDVASALGDLIHATKSASGKGIDHPSMNHLKDSAKVMVTNVTSLLKTVKAVEDEHTRGTRALEATIEAIAQEIRALQSPEQFKSGATPEDLVRCTKSITTATAKAVAAGNSGKQDDAIVAANVGRKAISDMLSICKCVANYAETLELKTRTLQAGHDVAVQYRELLQAILHVLSKPGQQEAKNSLPLISRKIAQCVTELVASAQLLKGADWVDPDDPTVIAENELLGAANSIDAAAKKLANLRPRRSIQETDESLNFDEMILEAAKSIAAATSALVKAASAAQRELIDLGKVSRRPLTSSDDGQWSEGLISAARLVAAATHSLVESANSLVQGVGSEEKLISAAKQVASSTAQLLVACKVKADPDSDSTKRLQAAGNAVKRATDNLVRAAQQAIQQEEERSLILNKRMVGGIAQEINARSEVYRIERQLEEARSRLTAIRQAKYKLKGVESDGETDGYQSGYESFTTRYETRSFDNSPAHGQSTSITQKNYTTLTSPEKVNDADAKTSRKSPYNDVYSESDRFETITLPRTSTTYSTYGKTANNSHDTSGTAANTSSTTVYSTFGKFSTADKSPTETSKNFVNMSPVMKETTTYTTVTKTKSKDPEGEDYPSQVSTFITNSDGTNGQSKNVISKVEYYITDQDSKPLNLDNLNEDLQNIQRMMMKQHISTEKTIEKRTITRTTQQTSSSRIVDNSD</sequence>
<dbReference type="InterPro" id="IPR019748">
    <property type="entry name" value="FERM_central"/>
</dbReference>
<name>A0AAW2HCU4_9NEOP</name>
<dbReference type="Pfam" id="PF21692">
    <property type="entry name" value="Talin_R4"/>
    <property type="match status" value="1"/>
</dbReference>
<evidence type="ECO:0000256" key="10">
    <source>
        <dbReference type="SAM" id="Coils"/>
    </source>
</evidence>
<dbReference type="SUPFAM" id="SSF47220">
    <property type="entry name" value="alpha-catenin/vinculin-like"/>
    <property type="match status" value="4"/>
</dbReference>
<dbReference type="FunFam" id="1.20.80.10:FF:000007">
    <property type="entry name" value="Talin 2"/>
    <property type="match status" value="1"/>
</dbReference>
<dbReference type="InterPro" id="IPR054060">
    <property type="entry name" value="TLN1-like_RS"/>
</dbReference>
<dbReference type="SUPFAM" id="SSF50729">
    <property type="entry name" value="PH domain-like"/>
    <property type="match status" value="1"/>
</dbReference>
<dbReference type="SUPFAM" id="SSF109885">
    <property type="entry name" value="I/LWEQ domain"/>
    <property type="match status" value="4"/>
</dbReference>
<dbReference type="Gene3D" id="1.20.1420.10">
    <property type="entry name" value="Talin, central domain"/>
    <property type="match status" value="7"/>
</dbReference>
<feature type="compositionally biased region" description="Polar residues" evidence="11">
    <location>
        <begin position="2577"/>
        <end position="2603"/>
    </location>
</feature>
<dbReference type="Gene3D" id="1.20.80.10">
    <property type="match status" value="1"/>
</dbReference>
<dbReference type="InterPro" id="IPR011993">
    <property type="entry name" value="PH-like_dom_sf"/>
</dbReference>
<keyword evidence="10" id="KW-0175">Coiled coil</keyword>
<dbReference type="InterPro" id="IPR032425">
    <property type="entry name" value="FERM_f0"/>
</dbReference>
<keyword evidence="7" id="KW-0965">Cell junction</keyword>
<dbReference type="GO" id="GO:0030036">
    <property type="term" value="P:actin cytoskeleton organization"/>
    <property type="evidence" value="ECO:0007669"/>
    <property type="project" value="TreeGrafter"/>
</dbReference>
<proteinExistence type="predicted"/>
<dbReference type="GO" id="GO:0005925">
    <property type="term" value="C:focal adhesion"/>
    <property type="evidence" value="ECO:0007669"/>
    <property type="project" value="UniProtKB-SubCell"/>
</dbReference>
<evidence type="ECO:0000259" key="13">
    <source>
        <dbReference type="PROSITE" id="PS50945"/>
    </source>
</evidence>
<keyword evidence="8" id="KW-0472">Membrane</keyword>
<feature type="domain" description="I/LWEQ" evidence="13">
    <location>
        <begin position="2314"/>
        <end position="2552"/>
    </location>
</feature>
<dbReference type="InterPro" id="IPR002404">
    <property type="entry name" value="IRS_PTB"/>
</dbReference>
<dbReference type="Pfam" id="PF21896">
    <property type="entry name" value="Talin_IBS2B"/>
    <property type="match status" value="5"/>
</dbReference>
<dbReference type="GO" id="GO:0098609">
    <property type="term" value="P:cell-cell adhesion"/>
    <property type="evidence" value="ECO:0007669"/>
    <property type="project" value="TreeGrafter"/>
</dbReference>
<dbReference type="Pfam" id="PF09141">
    <property type="entry name" value="Talin_middle"/>
    <property type="match status" value="1"/>
</dbReference>
<evidence type="ECO:0000256" key="8">
    <source>
        <dbReference type="ARBA" id="ARBA00023136"/>
    </source>
</evidence>
<dbReference type="SUPFAM" id="SSF47031">
    <property type="entry name" value="Second domain of FERM"/>
    <property type="match status" value="1"/>
</dbReference>
<dbReference type="GO" id="GO:0009887">
    <property type="term" value="P:animal organ morphogenesis"/>
    <property type="evidence" value="ECO:0007669"/>
    <property type="project" value="UniProtKB-ARBA"/>
</dbReference>
<comment type="subcellular location">
    <subcellularLocation>
        <location evidence="2">Cell junction</location>
        <location evidence="2">Focal adhesion</location>
    </subcellularLocation>
    <subcellularLocation>
        <location evidence="3">Cell membrane</location>
        <topology evidence="3">Peripheral membrane protein</topology>
        <orientation evidence="3">Cytoplasmic side</orientation>
    </subcellularLocation>
    <subcellularLocation>
        <location evidence="1">Cytoplasm</location>
        <location evidence="1">Cytoskeleton</location>
    </subcellularLocation>
</comment>
<reference evidence="14" key="1">
    <citation type="journal article" date="2024" name="Gigascience">
        <title>Chromosome-level genome of the poultry shaft louse Menopon gallinae provides insight into the host-switching and adaptive evolution of parasitic lice.</title>
        <authorList>
            <person name="Xu Y."/>
            <person name="Ma L."/>
            <person name="Liu S."/>
            <person name="Liang Y."/>
            <person name="Liu Q."/>
            <person name="He Z."/>
            <person name="Tian L."/>
            <person name="Duan Y."/>
            <person name="Cai W."/>
            <person name="Li H."/>
            <person name="Song F."/>
        </authorList>
    </citation>
    <scope>NUCLEOTIDE SEQUENCE</scope>
    <source>
        <strain evidence="14">Cailab_2023a</strain>
    </source>
</reference>
<dbReference type="FunFam" id="1.20.120.230:FF:000002">
    <property type="entry name" value="Talin 2"/>
    <property type="match status" value="1"/>
</dbReference>
<dbReference type="InterPro" id="IPR035964">
    <property type="entry name" value="I/LWEQ_dom_sf"/>
</dbReference>
<dbReference type="FunFam" id="2.30.29.30:FF:000028">
    <property type="entry name" value="Talin 2"/>
    <property type="match status" value="1"/>
</dbReference>
<accession>A0AAW2HCU4</accession>
<dbReference type="SMART" id="SM01244">
    <property type="entry name" value="IRS"/>
    <property type="match status" value="1"/>
</dbReference>
<dbReference type="InterPro" id="IPR036476">
    <property type="entry name" value="Talin_cent_sf"/>
</dbReference>
<feature type="domain" description="FERM" evidence="12">
    <location>
        <begin position="88"/>
        <end position="410"/>
    </location>
</feature>
<evidence type="ECO:0000313" key="14">
    <source>
        <dbReference type="EMBL" id="KAL0267698.1"/>
    </source>
</evidence>
<keyword evidence="5" id="KW-0963">Cytoplasm</keyword>
<dbReference type="SMART" id="SM00307">
    <property type="entry name" value="ILWEQ"/>
    <property type="match status" value="1"/>
</dbReference>
<dbReference type="CDD" id="cd14473">
    <property type="entry name" value="FERM_B-lobe"/>
    <property type="match status" value="1"/>
</dbReference>
<dbReference type="Pfam" id="PF08913">
    <property type="entry name" value="VBS"/>
    <property type="match status" value="1"/>
</dbReference>
<dbReference type="Pfam" id="PF01608">
    <property type="entry name" value="I_LWEQ"/>
    <property type="match status" value="1"/>
</dbReference>
<dbReference type="EMBL" id="JARGDH010000005">
    <property type="protein sequence ID" value="KAL0267698.1"/>
    <property type="molecule type" value="Genomic_DNA"/>
</dbReference>
<dbReference type="SUPFAM" id="SSF109880">
    <property type="entry name" value="A middle domain of Talin 1"/>
    <property type="match status" value="1"/>
</dbReference>
<dbReference type="InterPro" id="IPR019747">
    <property type="entry name" value="FERM_CS"/>
</dbReference>
<keyword evidence="6" id="KW-0597">Phosphoprotein</keyword>
<dbReference type="Gene3D" id="2.30.29.30">
    <property type="entry name" value="Pleckstrin-homology domain (PH domain)/Phosphotyrosine-binding domain (PTB)"/>
    <property type="match status" value="1"/>
</dbReference>
<evidence type="ECO:0000256" key="5">
    <source>
        <dbReference type="ARBA" id="ARBA00022490"/>
    </source>
</evidence>
<dbReference type="PROSITE" id="PS50945">
    <property type="entry name" value="I_LWEQ"/>
    <property type="match status" value="1"/>
</dbReference>
<evidence type="ECO:0000256" key="6">
    <source>
        <dbReference type="ARBA" id="ARBA00022553"/>
    </source>
</evidence>
<dbReference type="GO" id="GO:0005856">
    <property type="term" value="C:cytoskeleton"/>
    <property type="evidence" value="ECO:0007669"/>
    <property type="project" value="UniProtKB-SubCell"/>
</dbReference>
<dbReference type="CDD" id="cd12150">
    <property type="entry name" value="talin-RS"/>
    <property type="match status" value="1"/>
</dbReference>
<feature type="compositionally biased region" description="Polar residues" evidence="11">
    <location>
        <begin position="2717"/>
        <end position="2727"/>
    </location>
</feature>
<gene>
    <name evidence="14" type="ORF">PYX00_009891</name>
</gene>
<dbReference type="CDD" id="cd17089">
    <property type="entry name" value="FERM_F0_TLN"/>
    <property type="match status" value="1"/>
</dbReference>
<dbReference type="GO" id="GO:0001726">
    <property type="term" value="C:ruffle"/>
    <property type="evidence" value="ECO:0007669"/>
    <property type="project" value="InterPro"/>
</dbReference>
<dbReference type="FunFam" id="1.20.120.230:FF:000004">
    <property type="entry name" value="Talin 2"/>
    <property type="match status" value="1"/>
</dbReference>
<evidence type="ECO:0000256" key="9">
    <source>
        <dbReference type="ARBA" id="ARBA00023212"/>
    </source>
</evidence>
<dbReference type="FunFam" id="1.20.1420.10:FF:000012">
    <property type="entry name" value="Rhea, isoform B"/>
    <property type="match status" value="1"/>
</dbReference>
<dbReference type="GO" id="GO:0005200">
    <property type="term" value="F:structural constituent of cytoskeleton"/>
    <property type="evidence" value="ECO:0007669"/>
    <property type="project" value="InterPro"/>
</dbReference>
<dbReference type="InterPro" id="IPR002558">
    <property type="entry name" value="ILWEQ_dom"/>
</dbReference>
<dbReference type="InterPro" id="IPR015224">
    <property type="entry name" value="Talin_cent"/>
</dbReference>
<dbReference type="Pfam" id="PF16511">
    <property type="entry name" value="FERM_f0"/>
    <property type="match status" value="1"/>
</dbReference>
<evidence type="ECO:0008006" key="15">
    <source>
        <dbReference type="Google" id="ProtNLM"/>
    </source>
</evidence>
<dbReference type="FunFam" id="1.20.120.230:FF:000003">
    <property type="entry name" value="Talin 2"/>
    <property type="match status" value="1"/>
</dbReference>
<keyword evidence="4" id="KW-1003">Cell membrane</keyword>
<dbReference type="PANTHER" id="PTHR19981:SF1">
    <property type="entry name" value="RHEA, ISOFORM B"/>
    <property type="match status" value="1"/>
</dbReference>
<dbReference type="InterPro" id="IPR035963">
    <property type="entry name" value="FERM_2"/>
</dbReference>
<dbReference type="FunFam" id="1.20.1420.10:FF:000002">
    <property type="entry name" value="Talin 2"/>
    <property type="match status" value="1"/>
</dbReference>
<dbReference type="InterPro" id="IPR057346">
    <property type="entry name" value="Talin1/2_VBS2"/>
</dbReference>
<dbReference type="Pfam" id="PF21865">
    <property type="entry name" value="TLN1-like_RS"/>
    <property type="match status" value="2"/>
</dbReference>
<dbReference type="InterPro" id="IPR049108">
    <property type="entry name" value="Talin_R4"/>
</dbReference>
<dbReference type="FunFam" id="1.20.120.230:FF:000005">
    <property type="entry name" value="Talin 1"/>
    <property type="match status" value="1"/>
</dbReference>
<dbReference type="Gene3D" id="1.20.120.230">
    <property type="entry name" value="Alpha-catenin/vinculin-like"/>
    <property type="match status" value="5"/>
</dbReference>
<dbReference type="InterPro" id="IPR036723">
    <property type="entry name" value="Alpha-catenin/vinculin-like_sf"/>
</dbReference>
<dbReference type="GO" id="GO:0030182">
    <property type="term" value="P:neuron differentiation"/>
    <property type="evidence" value="ECO:0007669"/>
    <property type="project" value="UniProtKB-ARBA"/>
</dbReference>
<dbReference type="Pfam" id="PF25177">
    <property type="entry name" value="Talin_VBS2"/>
    <property type="match status" value="1"/>
</dbReference>
<evidence type="ECO:0000256" key="7">
    <source>
        <dbReference type="ARBA" id="ARBA00022949"/>
    </source>
</evidence>
<organism evidence="14">
    <name type="scientific">Menopon gallinae</name>
    <name type="common">poultry shaft louse</name>
    <dbReference type="NCBI Taxonomy" id="328185"/>
    <lineage>
        <taxon>Eukaryota</taxon>
        <taxon>Metazoa</taxon>
        <taxon>Ecdysozoa</taxon>
        <taxon>Arthropoda</taxon>
        <taxon>Hexapoda</taxon>
        <taxon>Insecta</taxon>
        <taxon>Pterygota</taxon>
        <taxon>Neoptera</taxon>
        <taxon>Paraneoptera</taxon>
        <taxon>Psocodea</taxon>
        <taxon>Troctomorpha</taxon>
        <taxon>Phthiraptera</taxon>
        <taxon>Amblycera</taxon>
        <taxon>Menoponidae</taxon>
        <taxon>Menopon</taxon>
    </lineage>
</organism>
<dbReference type="GO" id="GO:0005178">
    <property type="term" value="F:integrin binding"/>
    <property type="evidence" value="ECO:0007669"/>
    <property type="project" value="TreeGrafter"/>
</dbReference>
<feature type="coiled-coil region" evidence="10">
    <location>
        <begin position="2477"/>
        <end position="2547"/>
    </location>
</feature>
<feature type="region of interest" description="Disordered" evidence="11">
    <location>
        <begin position="2577"/>
        <end position="2621"/>
    </location>
</feature>
<dbReference type="GO" id="GO:0005886">
    <property type="term" value="C:plasma membrane"/>
    <property type="evidence" value="ECO:0007669"/>
    <property type="project" value="UniProtKB-SubCell"/>
</dbReference>
<dbReference type="Pfam" id="PF02174">
    <property type="entry name" value="IRS"/>
    <property type="match status" value="1"/>
</dbReference>
<dbReference type="Gene3D" id="1.20.1410.10">
    <property type="entry name" value="I/LWEQ domain"/>
    <property type="match status" value="1"/>
</dbReference>
<feature type="coiled-coil region" evidence="10">
    <location>
        <begin position="780"/>
        <end position="807"/>
    </location>
</feature>
<dbReference type="InterPro" id="IPR054082">
    <property type="entry name" value="Talin_IBS2B"/>
</dbReference>
<dbReference type="FunFam" id="1.20.1410.10:FF:000001">
    <property type="entry name" value="Talin 2"/>
    <property type="match status" value="1"/>
</dbReference>
<dbReference type="PROSITE" id="PS50057">
    <property type="entry name" value="FERM_3"/>
    <property type="match status" value="1"/>
</dbReference>
<dbReference type="InterPro" id="IPR000299">
    <property type="entry name" value="FERM_domain"/>
</dbReference>
<feature type="region of interest" description="Disordered" evidence="11">
    <location>
        <begin position="2703"/>
        <end position="2727"/>
    </location>
</feature>
<dbReference type="InterPro" id="IPR015009">
    <property type="entry name" value="Vinculin-bd_dom"/>
</dbReference>
<dbReference type="GO" id="GO:0051015">
    <property type="term" value="F:actin filament binding"/>
    <property type="evidence" value="ECO:0007669"/>
    <property type="project" value="InterPro"/>
</dbReference>
<dbReference type="CDD" id="cd10569">
    <property type="entry name" value="FERM_C_Talin"/>
    <property type="match status" value="1"/>
</dbReference>
<keyword evidence="9" id="KW-0206">Cytoskeleton</keyword>
<dbReference type="PROSITE" id="PS00660">
    <property type="entry name" value="FERM_1"/>
    <property type="match status" value="1"/>
</dbReference>
<dbReference type="InterPro" id="IPR019749">
    <property type="entry name" value="Band_41_domain"/>
</dbReference>
<dbReference type="PANTHER" id="PTHR19981">
    <property type="entry name" value="TALIN"/>
    <property type="match status" value="1"/>
</dbReference>
<dbReference type="SMART" id="SM00295">
    <property type="entry name" value="B41"/>
    <property type="match status" value="1"/>
</dbReference>
<evidence type="ECO:0000256" key="4">
    <source>
        <dbReference type="ARBA" id="ARBA00022475"/>
    </source>
</evidence>
<evidence type="ECO:0000256" key="1">
    <source>
        <dbReference type="ARBA" id="ARBA00004245"/>
    </source>
</evidence>
<evidence type="ECO:0000256" key="11">
    <source>
        <dbReference type="SAM" id="MobiDB-lite"/>
    </source>
</evidence>
<dbReference type="CDD" id="cd17090">
    <property type="entry name" value="FERM_F1_TLN"/>
    <property type="match status" value="1"/>
</dbReference>
<dbReference type="InterPro" id="IPR014352">
    <property type="entry name" value="FERM/acyl-CoA-bd_prot_sf"/>
</dbReference>